<protein>
    <submittedName>
        <fullName evidence="1">Uncharacterized protein</fullName>
    </submittedName>
</protein>
<dbReference type="PANTHER" id="PTHR45496">
    <property type="entry name" value="CHAPERONE DNAJ-DOMAIN SUPERFAMILY PROTEIN"/>
    <property type="match status" value="1"/>
</dbReference>
<dbReference type="AlphaFoldDB" id="A0A178UY29"/>
<proteinExistence type="predicted"/>
<accession>A0A178UY29</accession>
<name>A0A178UY29_ARATH</name>
<dbReference type="InterPro" id="IPR053052">
    <property type="entry name" value="Imprinting_Balance_Reg"/>
</dbReference>
<dbReference type="ExpressionAtlas" id="A0A178UY29">
    <property type="expression patterns" value="baseline and differential"/>
</dbReference>
<reference evidence="2" key="1">
    <citation type="journal article" date="2016" name="Proc. Natl. Acad. Sci. U.S.A.">
        <title>Chromosome-level assembly of Arabidopsis thaliana Ler reveals the extent of translocation and inversion polymorphisms.</title>
        <authorList>
            <person name="Zapata L."/>
            <person name="Ding J."/>
            <person name="Willing E.M."/>
            <person name="Hartwig B."/>
            <person name="Bezdan D."/>
            <person name="Jiao W.B."/>
            <person name="Patel V."/>
            <person name="Velikkakam James G."/>
            <person name="Koornneef M."/>
            <person name="Ossowski S."/>
            <person name="Schneeberger K."/>
        </authorList>
    </citation>
    <scope>NUCLEOTIDE SEQUENCE [LARGE SCALE GENOMIC DNA]</scope>
    <source>
        <strain evidence="2">cv. Landsberg erecta</strain>
    </source>
</reference>
<organism evidence="1 2">
    <name type="scientific">Arabidopsis thaliana</name>
    <name type="common">Mouse-ear cress</name>
    <dbReference type="NCBI Taxonomy" id="3702"/>
    <lineage>
        <taxon>Eukaryota</taxon>
        <taxon>Viridiplantae</taxon>
        <taxon>Streptophyta</taxon>
        <taxon>Embryophyta</taxon>
        <taxon>Tracheophyta</taxon>
        <taxon>Spermatophyta</taxon>
        <taxon>Magnoliopsida</taxon>
        <taxon>eudicotyledons</taxon>
        <taxon>Gunneridae</taxon>
        <taxon>Pentapetalae</taxon>
        <taxon>rosids</taxon>
        <taxon>malvids</taxon>
        <taxon>Brassicales</taxon>
        <taxon>Brassicaceae</taxon>
        <taxon>Camelineae</taxon>
        <taxon>Arabidopsis</taxon>
    </lineage>
</organism>
<gene>
    <name evidence="1" type="ordered locus">AXX17_At4g13440</name>
</gene>
<dbReference type="Proteomes" id="UP000078284">
    <property type="component" value="Chromosome 4"/>
</dbReference>
<comment type="caution">
    <text evidence="1">The sequence shown here is derived from an EMBL/GenBank/DDBJ whole genome shotgun (WGS) entry which is preliminary data.</text>
</comment>
<sequence>MFSGEGASQIRIAPEDKPIQWCYQILKSRDFKSARYITQMNLKLSKTRHDEYEKGLAICDILIAAENRLPNGLLDCYGMIRMSRPGLVLYQNIEKELNLLGWGNISNPFPFRQEASEKFFFAWSLLSNPTIKEMYDYAISDEINLEPQGNVNEYMDVGSSSQTGDALGSVLCSDLPGSEYLKEFADVYPLPLAEKGQAPHNRFGWYDHNVGPETNNNVVVTYDDAEEEECDMSSSSELRIINGRRVKITIEEAAETSDTPSCSR</sequence>
<dbReference type="EMBL" id="LUHQ01000004">
    <property type="protein sequence ID" value="OAO98317.1"/>
    <property type="molecule type" value="Genomic_DNA"/>
</dbReference>
<dbReference type="PANTHER" id="PTHR45496:SF32">
    <property type="entry name" value="PROTEIN ADMETOS"/>
    <property type="match status" value="1"/>
</dbReference>
<evidence type="ECO:0000313" key="1">
    <source>
        <dbReference type="EMBL" id="OAO98317.1"/>
    </source>
</evidence>
<evidence type="ECO:0000313" key="2">
    <source>
        <dbReference type="Proteomes" id="UP000078284"/>
    </source>
</evidence>